<keyword evidence="1" id="KW-0472">Membrane</keyword>
<gene>
    <name evidence="2" type="ORF">HRQ87_05775</name>
</gene>
<sequence length="199" mass="22938">MEQYFKILNWDNLQTAILPISLCAPGFLIMLLRSQFITGRIPNIASASMEYVIITSLYYSLTVPTFIYVGEYNPLTLFLLVFLGPIIVGLVFGVIYQKGFMKYVYNFTHIHPIHHPAPTAWDYLFGSTRKGCWIIVTLKSSEPIFGYFGTESFASSDLEKRDIYIEKVLDDKWNVIGTDDYQRGIWIHEDEILSVEIIK</sequence>
<dbReference type="Pfam" id="PF19865">
    <property type="entry name" value="DUF6338"/>
    <property type="match status" value="1"/>
</dbReference>
<keyword evidence="1" id="KW-1133">Transmembrane helix</keyword>
<protein>
    <submittedName>
        <fullName evidence="2">Uncharacterized protein</fullName>
    </submittedName>
</protein>
<evidence type="ECO:0000256" key="1">
    <source>
        <dbReference type="SAM" id="Phobius"/>
    </source>
</evidence>
<comment type="caution">
    <text evidence="2">The sequence shown here is derived from an EMBL/GenBank/DDBJ whole genome shotgun (WGS) entry which is preliminary data.</text>
</comment>
<keyword evidence="3" id="KW-1185">Reference proteome</keyword>
<reference evidence="2 3" key="1">
    <citation type="submission" date="2020-06" db="EMBL/GenBank/DDBJ databases">
        <title>Sulfitobacter algicola sp. nov., isolated from green algae.</title>
        <authorList>
            <person name="Wang C."/>
        </authorList>
    </citation>
    <scope>NUCLEOTIDE SEQUENCE [LARGE SCALE GENOMIC DNA]</scope>
    <source>
        <strain evidence="2 3">1151</strain>
    </source>
</reference>
<keyword evidence="1" id="KW-0812">Transmembrane</keyword>
<proteinExistence type="predicted"/>
<dbReference type="Proteomes" id="UP000777935">
    <property type="component" value="Unassembled WGS sequence"/>
</dbReference>
<feature type="transmembrane region" description="Helical" evidence="1">
    <location>
        <begin position="12"/>
        <end position="31"/>
    </location>
</feature>
<dbReference type="EMBL" id="JABUFE010000002">
    <property type="protein sequence ID" value="NSX54304.1"/>
    <property type="molecule type" value="Genomic_DNA"/>
</dbReference>
<evidence type="ECO:0000313" key="2">
    <source>
        <dbReference type="EMBL" id="NSX54304.1"/>
    </source>
</evidence>
<feature type="transmembrane region" description="Helical" evidence="1">
    <location>
        <begin position="75"/>
        <end position="96"/>
    </location>
</feature>
<evidence type="ECO:0000313" key="3">
    <source>
        <dbReference type="Proteomes" id="UP000777935"/>
    </source>
</evidence>
<dbReference type="InterPro" id="IPR045919">
    <property type="entry name" value="DUF6338"/>
</dbReference>
<dbReference type="RefSeq" id="WP_174136170.1">
    <property type="nucleotide sequence ID" value="NZ_JABUFE010000002.1"/>
</dbReference>
<name>A0ABX2IN47_9RHOB</name>
<organism evidence="2 3">
    <name type="scientific">Parasulfitobacter algicola</name>
    <dbReference type="NCBI Taxonomy" id="2614809"/>
    <lineage>
        <taxon>Bacteria</taxon>
        <taxon>Pseudomonadati</taxon>
        <taxon>Pseudomonadota</taxon>
        <taxon>Alphaproteobacteria</taxon>
        <taxon>Rhodobacterales</taxon>
        <taxon>Roseobacteraceae</taxon>
        <taxon>Parasulfitobacter</taxon>
    </lineage>
</organism>
<feature type="transmembrane region" description="Helical" evidence="1">
    <location>
        <begin position="51"/>
        <end position="69"/>
    </location>
</feature>
<accession>A0ABX2IN47</accession>